<evidence type="ECO:0000313" key="1">
    <source>
        <dbReference type="EMBL" id="EPE34635.1"/>
    </source>
</evidence>
<evidence type="ECO:0000313" key="2">
    <source>
        <dbReference type="Proteomes" id="UP000016922"/>
    </source>
</evidence>
<dbReference type="RefSeq" id="XP_008078570.1">
    <property type="nucleotide sequence ID" value="XM_008080379.1"/>
</dbReference>
<gene>
    <name evidence="1" type="ORF">GLAREA_10329</name>
</gene>
<organism evidence="1 2">
    <name type="scientific">Glarea lozoyensis (strain ATCC 20868 / MF5171)</name>
    <dbReference type="NCBI Taxonomy" id="1116229"/>
    <lineage>
        <taxon>Eukaryota</taxon>
        <taxon>Fungi</taxon>
        <taxon>Dikarya</taxon>
        <taxon>Ascomycota</taxon>
        <taxon>Pezizomycotina</taxon>
        <taxon>Leotiomycetes</taxon>
        <taxon>Helotiales</taxon>
        <taxon>Helotiaceae</taxon>
        <taxon>Glarea</taxon>
    </lineage>
</organism>
<dbReference type="Proteomes" id="UP000016922">
    <property type="component" value="Unassembled WGS sequence"/>
</dbReference>
<name>S3DA67_GLAL2</name>
<protein>
    <submittedName>
        <fullName evidence="1">Uncharacterized protein</fullName>
    </submittedName>
</protein>
<proteinExistence type="predicted"/>
<sequence>METIPEDQAVMVLCGHFPTATLQPCQYCAALFSSADKSQLLPIYQASIEEILKEARMGGRTLKRKSGVWGLRAKFSGSK</sequence>
<reference evidence="1 2" key="1">
    <citation type="journal article" date="2013" name="BMC Genomics">
        <title>Genomics-driven discovery of the pneumocandin biosynthetic gene cluster in the fungus Glarea lozoyensis.</title>
        <authorList>
            <person name="Chen L."/>
            <person name="Yue Q."/>
            <person name="Zhang X."/>
            <person name="Xiang M."/>
            <person name="Wang C."/>
            <person name="Li S."/>
            <person name="Che Y."/>
            <person name="Ortiz-Lopez F.J."/>
            <person name="Bills G.F."/>
            <person name="Liu X."/>
            <person name="An Z."/>
        </authorList>
    </citation>
    <scope>NUCLEOTIDE SEQUENCE [LARGE SCALE GENOMIC DNA]</scope>
    <source>
        <strain evidence="2">ATCC 20868 / MF5171</strain>
    </source>
</reference>
<keyword evidence="2" id="KW-1185">Reference proteome</keyword>
<dbReference type="GeneID" id="19469376"/>
<dbReference type="HOGENOM" id="CLU_2606242_0_0_1"/>
<accession>S3DA67</accession>
<dbReference type="EMBL" id="KE145356">
    <property type="protein sequence ID" value="EPE34635.1"/>
    <property type="molecule type" value="Genomic_DNA"/>
</dbReference>
<dbReference type="KEGG" id="glz:GLAREA_10329"/>
<dbReference type="AlphaFoldDB" id="S3DA67"/>